<comment type="similarity">
    <text evidence="3">Belongs to the Ahb/Nir family.</text>
</comment>
<dbReference type="InterPro" id="IPR019888">
    <property type="entry name" value="Tscrpt_reg_AsnC-like"/>
</dbReference>
<feature type="compositionally biased region" description="Basic and acidic residues" evidence="6">
    <location>
        <begin position="12"/>
        <end position="27"/>
    </location>
</feature>
<dbReference type="SUPFAM" id="SSF46785">
    <property type="entry name" value="Winged helix' DNA-binding domain"/>
    <property type="match status" value="1"/>
</dbReference>
<dbReference type="InterPro" id="IPR053953">
    <property type="entry name" value="NirdL-like_HTH"/>
</dbReference>
<reference evidence="9 10" key="1">
    <citation type="submission" date="2023-03" db="EMBL/GenBank/DDBJ databases">
        <title>WGS of Methanotrichaceae archaeon Mx.</title>
        <authorList>
            <person name="Sorokin D.Y."/>
            <person name="Merkel A.Y."/>
        </authorList>
    </citation>
    <scope>NUCLEOTIDE SEQUENCE [LARGE SCALE GENOMIC DNA]</scope>
    <source>
        <strain evidence="9 10">Mx</strain>
    </source>
</reference>
<comment type="pathway">
    <text evidence="2">Porphyrin-containing compound metabolism.</text>
</comment>
<comment type="catalytic activity">
    <reaction evidence="5">
        <text>siroheme + 2 H(+) = 12,18-didecarboxysiroheme + 2 CO2</text>
        <dbReference type="Rhea" id="RHEA:19093"/>
        <dbReference type="ChEBI" id="CHEBI:15378"/>
        <dbReference type="ChEBI" id="CHEBI:16526"/>
        <dbReference type="ChEBI" id="CHEBI:60052"/>
        <dbReference type="ChEBI" id="CHEBI:140497"/>
        <dbReference type="EC" id="4.1.1.111"/>
    </reaction>
</comment>
<name>A0ABT5X8U6_9EURY</name>
<dbReference type="EC" id="4.1.1.111" evidence="4"/>
<organism evidence="9 10">
    <name type="scientific">Candidatus Methanocrinis natronophilus</name>
    <dbReference type="NCBI Taxonomy" id="3033396"/>
    <lineage>
        <taxon>Archaea</taxon>
        <taxon>Methanobacteriati</taxon>
        <taxon>Methanobacteriota</taxon>
        <taxon>Stenosarchaea group</taxon>
        <taxon>Methanomicrobia</taxon>
        <taxon>Methanotrichales</taxon>
        <taxon>Methanotrichaceae</taxon>
        <taxon>Methanocrinis</taxon>
    </lineage>
</organism>
<evidence type="ECO:0000256" key="4">
    <source>
        <dbReference type="ARBA" id="ARBA00023471"/>
    </source>
</evidence>
<evidence type="ECO:0000256" key="5">
    <source>
        <dbReference type="ARBA" id="ARBA00048470"/>
    </source>
</evidence>
<dbReference type="InterPro" id="IPR036388">
    <property type="entry name" value="WH-like_DNA-bd_sf"/>
</dbReference>
<feature type="region of interest" description="Disordered" evidence="6">
    <location>
        <begin position="1"/>
        <end position="37"/>
    </location>
</feature>
<feature type="domain" description="Siroheme decarboxylase NirL-like HTH" evidence="8">
    <location>
        <begin position="42"/>
        <end position="88"/>
    </location>
</feature>
<keyword evidence="10" id="KW-1185">Reference proteome</keyword>
<dbReference type="PANTHER" id="PTHR43413:SF1">
    <property type="entry name" value="SIROHEME DECARBOXYLASE NIRL SUBUNIT"/>
    <property type="match status" value="1"/>
</dbReference>
<dbReference type="Gene3D" id="1.10.10.10">
    <property type="entry name" value="Winged helix-like DNA-binding domain superfamily/Winged helix DNA-binding domain"/>
    <property type="match status" value="1"/>
</dbReference>
<dbReference type="EMBL" id="JARFPK010000028">
    <property type="protein sequence ID" value="MDF0591125.1"/>
    <property type="molecule type" value="Genomic_DNA"/>
</dbReference>
<proteinExistence type="inferred from homology"/>
<dbReference type="InterPro" id="IPR036390">
    <property type="entry name" value="WH_DNA-bd_sf"/>
</dbReference>
<dbReference type="InterPro" id="IPR050684">
    <property type="entry name" value="HTH-Siroheme_Decarb"/>
</dbReference>
<evidence type="ECO:0000259" key="7">
    <source>
        <dbReference type="Pfam" id="PF17805"/>
    </source>
</evidence>
<dbReference type="Proteomes" id="UP001220010">
    <property type="component" value="Unassembled WGS sequence"/>
</dbReference>
<evidence type="ECO:0000256" key="6">
    <source>
        <dbReference type="SAM" id="MobiDB-lite"/>
    </source>
</evidence>
<evidence type="ECO:0000256" key="3">
    <source>
        <dbReference type="ARBA" id="ARBA00023457"/>
    </source>
</evidence>
<evidence type="ECO:0000256" key="2">
    <source>
        <dbReference type="ARBA" id="ARBA00023444"/>
    </source>
</evidence>
<evidence type="ECO:0000313" key="9">
    <source>
        <dbReference type="EMBL" id="MDF0591125.1"/>
    </source>
</evidence>
<dbReference type="Pfam" id="PF17805">
    <property type="entry name" value="AsnC_trans_reg2"/>
    <property type="match status" value="1"/>
</dbReference>
<dbReference type="PANTHER" id="PTHR43413">
    <property type="entry name" value="TRANSCRIPTIONAL REGULATOR, ASNC FAMILY"/>
    <property type="match status" value="1"/>
</dbReference>
<accession>A0ABT5X8U6</accession>
<dbReference type="Pfam" id="PF22451">
    <property type="entry name" value="NirdL-like_HTH"/>
    <property type="match status" value="1"/>
</dbReference>
<sequence length="187" mass="20950">MKSFSTGDEGVEDRSTEGEGAGDERVEGQTVGAERPDLDDLDRRLLELVQEEFPLTPRPFLALGEALGVGEVEAIRRAERLRDLGIIRRIGPVIDMRRLGFSGVLVSLPVSDGRMEEVAEIVNGYQEISHNYLRPNDTGYNMWFTVSASEARIEEILSEIKERTGLHQLVLPTRRIFKIGVRFDIPG</sequence>
<evidence type="ECO:0000313" key="10">
    <source>
        <dbReference type="Proteomes" id="UP001220010"/>
    </source>
</evidence>
<comment type="caution">
    <text evidence="9">The sequence shown here is derived from an EMBL/GenBank/DDBJ whole genome shotgun (WGS) entry which is preliminary data.</text>
</comment>
<dbReference type="SMART" id="SM00344">
    <property type="entry name" value="HTH_ASNC"/>
    <property type="match status" value="1"/>
</dbReference>
<evidence type="ECO:0000259" key="8">
    <source>
        <dbReference type="Pfam" id="PF22451"/>
    </source>
</evidence>
<gene>
    <name evidence="9" type="ORF">P0O15_08080</name>
</gene>
<feature type="domain" description="Siroheme decarboxylase AsnC-like ligand binding" evidence="7">
    <location>
        <begin position="98"/>
        <end position="178"/>
    </location>
</feature>
<dbReference type="RefSeq" id="WP_316966867.1">
    <property type="nucleotide sequence ID" value="NZ_JARFPK010000028.1"/>
</dbReference>
<evidence type="ECO:0000256" key="1">
    <source>
        <dbReference type="ARBA" id="ARBA00023239"/>
    </source>
</evidence>
<keyword evidence="1" id="KW-0456">Lyase</keyword>
<protein>
    <recommendedName>
        <fullName evidence="4">siroheme decarboxylase</fullName>
        <ecNumber evidence="4">4.1.1.111</ecNumber>
    </recommendedName>
</protein>
<dbReference type="InterPro" id="IPR040523">
    <property type="entry name" value="AsnC_trans_reg2"/>
</dbReference>
<dbReference type="Gene3D" id="3.30.70.3460">
    <property type="match status" value="1"/>
</dbReference>